<feature type="region of interest" description="Disordered" evidence="1">
    <location>
        <begin position="1"/>
        <end position="55"/>
    </location>
</feature>
<dbReference type="KEGG" id="hhb:Hhub_4112"/>
<feature type="compositionally biased region" description="Basic and acidic residues" evidence="1">
    <location>
        <begin position="208"/>
        <end position="222"/>
    </location>
</feature>
<geneLocation type="plasmid" evidence="3">
    <name>pSTJ001</name>
</geneLocation>
<feature type="compositionally biased region" description="Basic and acidic residues" evidence="1">
    <location>
        <begin position="32"/>
        <end position="41"/>
    </location>
</feature>
<proteinExistence type="predicted"/>
<reference evidence="3" key="1">
    <citation type="journal article" date="2016" name="Environ. Microbiol.">
        <title>The complete genome of a viable archaeum isolated from 123-million-year-old rock salt.</title>
        <authorList>
            <person name="Jaakkola S.T."/>
            <person name="Pfeiffer F."/>
            <person name="Ravantti J.J."/>
            <person name="Guo Q."/>
            <person name="Liu Y."/>
            <person name="Chen X."/>
            <person name="Ma H."/>
            <person name="Yang C."/>
            <person name="Oksanen H.M."/>
            <person name="Bamford D.H."/>
        </authorList>
    </citation>
    <scope>NUCLEOTIDE SEQUENCE</scope>
    <source>
        <strain evidence="3">JI20-1</strain>
        <plasmid evidence="3">Plasmid pSTJ001</plasmid>
    </source>
</reference>
<dbReference type="AlphaFoldDB" id="A0A0U5D1M7"/>
<protein>
    <submittedName>
        <fullName evidence="2">Uncharacterized protein</fullName>
    </submittedName>
</protein>
<dbReference type="Proteomes" id="UP000066737">
    <property type="component" value="Plasmid pSTJ001"/>
</dbReference>
<evidence type="ECO:0000313" key="3">
    <source>
        <dbReference type="Proteomes" id="UP000066737"/>
    </source>
</evidence>
<organism evidence="2 3">
    <name type="scientific">Halobacterium hubeiense</name>
    <dbReference type="NCBI Taxonomy" id="1407499"/>
    <lineage>
        <taxon>Archaea</taxon>
        <taxon>Methanobacteriati</taxon>
        <taxon>Methanobacteriota</taxon>
        <taxon>Stenosarchaea group</taxon>
        <taxon>Halobacteria</taxon>
        <taxon>Halobacteriales</taxon>
        <taxon>Halobacteriaceae</taxon>
        <taxon>Halobacterium</taxon>
    </lineage>
</organism>
<evidence type="ECO:0000256" key="1">
    <source>
        <dbReference type="SAM" id="MobiDB-lite"/>
    </source>
</evidence>
<gene>
    <name evidence="2" type="ORF">HHUB_4112</name>
</gene>
<accession>A0A0U5D1M7</accession>
<sequence length="245" mass="27173">MQPPHSHTPSDSTPHPETTTPSHRRKPPAHPPNEHDSRDDSTTTTRLIADGGRPTRTCEDCGLTSRRRDLTPTADGYLVCPGCGRVIEAYTGIDLTDPSAYVLRLGTNRSNTHIYHYPDSENPVAPRCPSAYRDAAVYRPTTQDRLSEKYTRCKRCTNPTPTNDERPQHATRSTTVWYSQTGDVYHADAGGIPACPEVIPHATEHTLDEAHRHGKRPCKDCQPRQPPEDTETDPSARSTTLGDFA</sequence>
<keyword evidence="3" id="KW-1185">Reference proteome</keyword>
<dbReference type="EMBL" id="LN831303">
    <property type="protein sequence ID" value="CQH63533.1"/>
    <property type="molecule type" value="Genomic_DNA"/>
</dbReference>
<feature type="compositionally biased region" description="Polar residues" evidence="1">
    <location>
        <begin position="233"/>
        <end position="245"/>
    </location>
</feature>
<feature type="compositionally biased region" description="Low complexity" evidence="1">
    <location>
        <begin position="1"/>
        <end position="21"/>
    </location>
</feature>
<name>A0A0U5D1M7_9EURY</name>
<evidence type="ECO:0000313" key="2">
    <source>
        <dbReference type="EMBL" id="CQH63533.1"/>
    </source>
</evidence>
<feature type="region of interest" description="Disordered" evidence="1">
    <location>
        <begin position="208"/>
        <end position="245"/>
    </location>
</feature>